<dbReference type="EMBL" id="BGPR01020338">
    <property type="protein sequence ID" value="GBN84400.1"/>
    <property type="molecule type" value="Genomic_DNA"/>
</dbReference>
<organism evidence="1 2">
    <name type="scientific">Araneus ventricosus</name>
    <name type="common">Orbweaver spider</name>
    <name type="synonym">Epeira ventricosa</name>
    <dbReference type="NCBI Taxonomy" id="182803"/>
    <lineage>
        <taxon>Eukaryota</taxon>
        <taxon>Metazoa</taxon>
        <taxon>Ecdysozoa</taxon>
        <taxon>Arthropoda</taxon>
        <taxon>Chelicerata</taxon>
        <taxon>Arachnida</taxon>
        <taxon>Araneae</taxon>
        <taxon>Araneomorphae</taxon>
        <taxon>Entelegynae</taxon>
        <taxon>Araneoidea</taxon>
        <taxon>Araneidae</taxon>
        <taxon>Araneus</taxon>
    </lineage>
</organism>
<accession>A0A4Y2SAX2</accession>
<evidence type="ECO:0000313" key="2">
    <source>
        <dbReference type="Proteomes" id="UP000499080"/>
    </source>
</evidence>
<name>A0A4Y2SAX2_ARAVE</name>
<evidence type="ECO:0000313" key="1">
    <source>
        <dbReference type="EMBL" id="GBN84400.1"/>
    </source>
</evidence>
<dbReference type="AlphaFoldDB" id="A0A4Y2SAX2"/>
<sequence length="95" mass="11164">MQLNPREIQVGVKNLRTISKNRVLVQCVSKVDKEKFLDAINKKSDLLQVSSKKRRNPNFPLKYIPNEIDDQEILQIFKEQNPEIGSEKLWEETKI</sequence>
<keyword evidence="2" id="KW-1185">Reference proteome</keyword>
<protein>
    <submittedName>
        <fullName evidence="1">Uncharacterized protein</fullName>
    </submittedName>
</protein>
<dbReference type="Proteomes" id="UP000499080">
    <property type="component" value="Unassembled WGS sequence"/>
</dbReference>
<proteinExistence type="predicted"/>
<gene>
    <name evidence="1" type="ORF">AVEN_180564_1</name>
</gene>
<comment type="caution">
    <text evidence="1">The sequence shown here is derived from an EMBL/GenBank/DDBJ whole genome shotgun (WGS) entry which is preliminary data.</text>
</comment>
<reference evidence="1 2" key="1">
    <citation type="journal article" date="2019" name="Sci. Rep.">
        <title>Orb-weaving spider Araneus ventricosus genome elucidates the spidroin gene catalogue.</title>
        <authorList>
            <person name="Kono N."/>
            <person name="Nakamura H."/>
            <person name="Ohtoshi R."/>
            <person name="Moran D.A.P."/>
            <person name="Shinohara A."/>
            <person name="Yoshida Y."/>
            <person name="Fujiwara M."/>
            <person name="Mori M."/>
            <person name="Tomita M."/>
            <person name="Arakawa K."/>
        </authorList>
    </citation>
    <scope>NUCLEOTIDE SEQUENCE [LARGE SCALE GENOMIC DNA]</scope>
</reference>
<dbReference type="OrthoDB" id="6437361at2759"/>